<proteinExistence type="predicted"/>
<organism evidence="2">
    <name type="scientific">Cryptosporidium canis</name>
    <dbReference type="NCBI Taxonomy" id="195482"/>
    <lineage>
        <taxon>Eukaryota</taxon>
        <taxon>Sar</taxon>
        <taxon>Alveolata</taxon>
        <taxon>Apicomplexa</taxon>
        <taxon>Conoidasida</taxon>
        <taxon>Coccidia</taxon>
        <taxon>Eucoccidiorida</taxon>
        <taxon>Eimeriorina</taxon>
        <taxon>Cryptosporidiidae</taxon>
        <taxon>Cryptosporidium</taxon>
    </lineage>
</organism>
<dbReference type="Proteomes" id="UP001067231">
    <property type="component" value="Unassembled WGS sequence"/>
</dbReference>
<gene>
    <name evidence="2" type="ORF">OJ253_398</name>
</gene>
<name>A0A9D5HYX7_9CRYT</name>
<feature type="coiled-coil region" evidence="1">
    <location>
        <begin position="366"/>
        <end position="393"/>
    </location>
</feature>
<sequence length="491" mass="57044">MLNSRVSAYVQSYLSSREVTPSEAKELYHRFDRVLSSRDGIKKVWSKCVAVEREYQKEREDVSELKRSVESIRGSRYIKAAQVYGEIKSLISDYVNEVSSLSNEEEAYRRRLRQMDDEMAELSSRLISSEKEYKEKVEMKWSCDSQLGGLMKENQDLTNSLMMKKLSTLALESCSRVKSRGILGMEEALRELEDSTRCILGMISQENTAILSVRSEYAQINEEKKSMEKCMESERDKLARSNRDSRARIEQLSRKIASGRRQIQQLKGEERRMMEVVDKLNVQVGSLREKSSVEEEASMSITKKMGDIKIQLAELEEKSRVIKYLWETKRRGLDVESALEDEEIVQQARQGFSSRGIDMSSCIRENGELMIKKNALIEEIEILKQKLSEQDSSSYKMQKAQLELTEQITRARTANARLLKKQRELSSREDRVVESRHRLLSIKSEFEAISKRRSEEARQNRIKELTELTEKLGRRLIQENPKVNITVERLT</sequence>
<dbReference type="OrthoDB" id="342740at2759"/>
<feature type="coiled-coil region" evidence="1">
    <location>
        <begin position="48"/>
        <end position="132"/>
    </location>
</feature>
<feature type="coiled-coil region" evidence="1">
    <location>
        <begin position="217"/>
        <end position="283"/>
    </location>
</feature>
<dbReference type="EMBL" id="JAPCXC010000004">
    <property type="protein sequence ID" value="KAJ1612982.1"/>
    <property type="molecule type" value="Genomic_DNA"/>
</dbReference>
<evidence type="ECO:0000256" key="1">
    <source>
        <dbReference type="SAM" id="Coils"/>
    </source>
</evidence>
<evidence type="ECO:0000313" key="2">
    <source>
        <dbReference type="EMBL" id="KAJ1612982.1"/>
    </source>
</evidence>
<dbReference type="AlphaFoldDB" id="A0A9D5HYX7"/>
<reference evidence="2" key="1">
    <citation type="submission" date="2022-10" db="EMBL/GenBank/DDBJ databases">
        <title>Adaptive evolution leads to modifications in subtelomeric GC content in a zoonotic Cryptosporidium species.</title>
        <authorList>
            <person name="Li J."/>
            <person name="Feng Y."/>
            <person name="Xiao L."/>
        </authorList>
    </citation>
    <scope>NUCLEOTIDE SEQUENCE</scope>
    <source>
        <strain evidence="2">33844</strain>
    </source>
</reference>
<accession>A0A9D5HYX7</accession>
<protein>
    <submittedName>
        <fullName evidence="2">Uncharacterized protein</fullName>
    </submittedName>
</protein>
<keyword evidence="1" id="KW-0175">Coiled coil</keyword>
<comment type="caution">
    <text evidence="2">The sequence shown here is derived from an EMBL/GenBank/DDBJ whole genome shotgun (WGS) entry which is preliminary data.</text>
</comment>